<dbReference type="Pfam" id="PF04069">
    <property type="entry name" value="OpuAC"/>
    <property type="match status" value="1"/>
</dbReference>
<proteinExistence type="predicted"/>
<dbReference type="Proteomes" id="UP001558535">
    <property type="component" value="Unassembled WGS sequence"/>
</dbReference>
<feature type="domain" description="ABC-type glycine betaine transport system substrate-binding" evidence="2">
    <location>
        <begin position="43"/>
        <end position="323"/>
    </location>
</feature>
<evidence type="ECO:0000313" key="3">
    <source>
        <dbReference type="EMBL" id="MEX3749262.1"/>
    </source>
</evidence>
<dbReference type="Gene3D" id="3.40.190.100">
    <property type="entry name" value="Glycine betaine-binding periplasmic protein, domain 2"/>
    <property type="match status" value="1"/>
</dbReference>
<feature type="signal peptide" evidence="1">
    <location>
        <begin position="1"/>
        <end position="23"/>
    </location>
</feature>
<evidence type="ECO:0000313" key="4">
    <source>
        <dbReference type="Proteomes" id="UP001558535"/>
    </source>
</evidence>
<evidence type="ECO:0000259" key="2">
    <source>
        <dbReference type="Pfam" id="PF04069"/>
    </source>
</evidence>
<dbReference type="EMBL" id="JBFPKE010000001">
    <property type="protein sequence ID" value="MEX3749262.1"/>
    <property type="molecule type" value="Genomic_DNA"/>
</dbReference>
<dbReference type="NCBIfam" id="NF008334">
    <property type="entry name" value="PRK11119.1"/>
    <property type="match status" value="1"/>
</dbReference>
<dbReference type="Gene3D" id="3.40.190.10">
    <property type="entry name" value="Periplasmic binding protein-like II"/>
    <property type="match status" value="1"/>
</dbReference>
<keyword evidence="1" id="KW-0732">Signal</keyword>
<protein>
    <submittedName>
        <fullName evidence="3">Glycine betaine/L-proline ABC transporter substrate-binding protein ProX</fullName>
    </submittedName>
</protein>
<dbReference type="RefSeq" id="WP_368608073.1">
    <property type="nucleotide sequence ID" value="NZ_CP168530.1"/>
</dbReference>
<organism evidence="3 4">
    <name type="scientific">Paraburkholderia phenoliruptrix</name>
    <dbReference type="NCBI Taxonomy" id="252970"/>
    <lineage>
        <taxon>Bacteria</taxon>
        <taxon>Pseudomonadati</taxon>
        <taxon>Pseudomonadota</taxon>
        <taxon>Betaproteobacteria</taxon>
        <taxon>Burkholderiales</taxon>
        <taxon>Burkholderiaceae</taxon>
        <taxon>Paraburkholderia</taxon>
    </lineage>
</organism>
<comment type="caution">
    <text evidence="3">The sequence shown here is derived from an EMBL/GenBank/DDBJ whole genome shotgun (WGS) entry which is preliminary data.</text>
</comment>
<sequence length="341" mass="36333">MNTFAKVMGAVTASFFLAGTAGAQTTLPGTGKTVHYAQDDSLGGNYVVAQITSQALKKLGYDVRLSTMDTTLFFQAVSQGDMDLATDVTLPQREPGFRAIAQQATLVGDGMIIGGGINGYLVDRKTAVANNITNLQQMKDPKIAGLFGSDGKAEMISCDPAWSCGVVVDYQLDKFGLKQTVKPIRGKYEALMADVVAKVRNGKPAFYYAWSPSWMTNALKPGSDVVWLPTPQDALPPDVPARGSALVKGVVGCAGGADPCRMAMGAWNYDTVANKQFLAGNPAVKALLEQIRFPLSTWSEWEGAISKEGGSVSVVKKLSDAWIASNQSQFDQWVATASKAR</sequence>
<dbReference type="SUPFAM" id="SSF53850">
    <property type="entry name" value="Periplasmic binding protein-like II"/>
    <property type="match status" value="1"/>
</dbReference>
<name>A0ABV3W7S6_9BURK</name>
<keyword evidence="4" id="KW-1185">Reference proteome</keyword>
<dbReference type="InterPro" id="IPR007210">
    <property type="entry name" value="ABC_Gly_betaine_transp_sub-bd"/>
</dbReference>
<gene>
    <name evidence="3" type="primary">proX</name>
    <name evidence="3" type="ORF">AB3X84_04490</name>
</gene>
<evidence type="ECO:0000256" key="1">
    <source>
        <dbReference type="SAM" id="SignalP"/>
    </source>
</evidence>
<feature type="chain" id="PRO_5045925364" evidence="1">
    <location>
        <begin position="24"/>
        <end position="341"/>
    </location>
</feature>
<reference evidence="3 4" key="1">
    <citation type="submission" date="2024-07" db="EMBL/GenBank/DDBJ databases">
        <title>A survey of Mimosa microsymbionts across Brazilian biomes reveals a high diversity of Paraburkholderia nodulating endemic species, but also that Cupriavidus is common as a symbiont of widespread species.</title>
        <authorList>
            <person name="Rouws L."/>
            <person name="Barauna A."/>
            <person name="Beukes C."/>
            <person name="Rouws J.R.C."/>
            <person name="De Faria S.M."/>
            <person name="Gross E."/>
            <person name="Bueno Dos Reis Junior F."/>
            <person name="Simon M.F."/>
            <person name="Maluk M."/>
            <person name="Odee D.W."/>
            <person name="Kenicer G."/>
            <person name="Young J.P.W."/>
            <person name="Reis V.M."/>
            <person name="Zilli J."/>
            <person name="James E.K."/>
        </authorList>
    </citation>
    <scope>NUCLEOTIDE SEQUENCE [LARGE SCALE GENOMIC DNA]</scope>
    <source>
        <strain evidence="3 4">BR14375</strain>
    </source>
</reference>
<accession>A0ABV3W7S6</accession>